<keyword evidence="4" id="KW-1185">Reference proteome</keyword>
<dbReference type="EMBL" id="BJFL01000001">
    <property type="protein sequence ID" value="GDY28536.1"/>
    <property type="molecule type" value="Genomic_DNA"/>
</dbReference>
<sequence>MSTGHGVPALMTSFIGRHRELRQARRLLRTARLVTLTGPGGVGKTRLAMRLATQPGRQFDDGVRTRDLASVTTRQHLERALIEAVGIYDQPGRPARDVLIEHVIDRDLLLVLDNCDGIAEELGELLEELLRAAPHLVVLATSRRRLECTGEHVLVVPPLTVPDPTIPLARLAASRREAVTLFVERARAVQPRFRLTAGNRAAVAELCARLDGLPLAIELAAARVATLPVQQILASLPRHRFDLLAGGATDYHATLQGVLEFSYRLCSPAERLLWCRLSVFVGSFDLDAAEHVCTGPGLARDEILEVLTGLINQSVVSTSRDPRSDRMRYYLLESLRDFGAAHLPDHRESLTALRRRHRDYYTRLVSEARASWCGPQEVRWMRHLQDDRGNLQAAIDDALRAGHAGTALHMATDLARTRVCFFEGSWRETLGMLGDVIDANPRPSPLRDQAVALHAWIALCQGHPGPARTRLSRYRTLARHPRAHGLAVADAAFVAGVYALLAEGDTDAITLLGRARDEYAHAGENGWEHMALLFGAFAAAFFGDEPLARQATDECRRHAELRQTSWGRWWALLPAGITELRWAADPRVAARLFESALTALAAEGDQWGSLWAALTVAWAYAQTGNYKIAGDLLCGTHNAQEATGVVMEGLGPFAETTARTVDIVVDGLRQRRADPGDIDLADRLARLRHGTNLRPPHARMPALPGARRADRPATRGRLMPHATTPGRLRARQATTAGTARPSPGPHRTGGPVSGPGHRAAHRSTSSRRRRRPSSRSRRTDRK</sequence>
<dbReference type="PANTHER" id="PTHR47691:SF3">
    <property type="entry name" value="HTH-TYPE TRANSCRIPTIONAL REGULATOR RV0890C-RELATED"/>
    <property type="match status" value="1"/>
</dbReference>
<gene>
    <name evidence="3" type="ORF">GTS_01690</name>
</gene>
<name>A0A4D4J1Y1_9PSEU</name>
<organism evidence="3 4">
    <name type="scientific">Gandjariella thermophila</name>
    <dbReference type="NCBI Taxonomy" id="1931992"/>
    <lineage>
        <taxon>Bacteria</taxon>
        <taxon>Bacillati</taxon>
        <taxon>Actinomycetota</taxon>
        <taxon>Actinomycetes</taxon>
        <taxon>Pseudonocardiales</taxon>
        <taxon>Pseudonocardiaceae</taxon>
        <taxon>Gandjariella</taxon>
    </lineage>
</organism>
<dbReference type="AlphaFoldDB" id="A0A4D4J1Y1"/>
<dbReference type="InterPro" id="IPR027417">
    <property type="entry name" value="P-loop_NTPase"/>
</dbReference>
<dbReference type="Proteomes" id="UP000298860">
    <property type="component" value="Unassembled WGS sequence"/>
</dbReference>
<dbReference type="Gene3D" id="3.40.50.300">
    <property type="entry name" value="P-loop containing nucleotide triphosphate hydrolases"/>
    <property type="match status" value="1"/>
</dbReference>
<proteinExistence type="predicted"/>
<dbReference type="Pfam" id="PF13401">
    <property type="entry name" value="AAA_22"/>
    <property type="match status" value="1"/>
</dbReference>
<comment type="caution">
    <text evidence="3">The sequence shown here is derived from an EMBL/GenBank/DDBJ whole genome shotgun (WGS) entry which is preliminary data.</text>
</comment>
<evidence type="ECO:0000259" key="2">
    <source>
        <dbReference type="Pfam" id="PF13401"/>
    </source>
</evidence>
<reference evidence="4" key="1">
    <citation type="submission" date="2019-04" db="EMBL/GenBank/DDBJ databases">
        <title>Draft genome sequence of Pseudonocardiaceae bacterium SL3-2-4.</title>
        <authorList>
            <person name="Ningsih F."/>
            <person name="Yokota A."/>
            <person name="Sakai Y."/>
            <person name="Nanatani K."/>
            <person name="Yabe S."/>
            <person name="Oetari A."/>
            <person name="Sjamsuridzal W."/>
        </authorList>
    </citation>
    <scope>NUCLEOTIDE SEQUENCE [LARGE SCALE GENOMIC DNA]</scope>
    <source>
        <strain evidence="4">SL3-2-4</strain>
    </source>
</reference>
<dbReference type="PANTHER" id="PTHR47691">
    <property type="entry name" value="REGULATOR-RELATED"/>
    <property type="match status" value="1"/>
</dbReference>
<dbReference type="PRINTS" id="PR00364">
    <property type="entry name" value="DISEASERSIST"/>
</dbReference>
<evidence type="ECO:0000313" key="3">
    <source>
        <dbReference type="EMBL" id="GDY28536.1"/>
    </source>
</evidence>
<dbReference type="GO" id="GO:0016887">
    <property type="term" value="F:ATP hydrolysis activity"/>
    <property type="evidence" value="ECO:0007669"/>
    <property type="project" value="InterPro"/>
</dbReference>
<accession>A0A4D4J1Y1</accession>
<feature type="region of interest" description="Disordered" evidence="1">
    <location>
        <begin position="689"/>
        <end position="782"/>
    </location>
</feature>
<evidence type="ECO:0000256" key="1">
    <source>
        <dbReference type="SAM" id="MobiDB-lite"/>
    </source>
</evidence>
<feature type="compositionally biased region" description="Basic residues" evidence="1">
    <location>
        <begin position="758"/>
        <end position="782"/>
    </location>
</feature>
<dbReference type="SUPFAM" id="SSF52540">
    <property type="entry name" value="P-loop containing nucleoside triphosphate hydrolases"/>
    <property type="match status" value="1"/>
</dbReference>
<dbReference type="InterPro" id="IPR049945">
    <property type="entry name" value="AAA_22"/>
</dbReference>
<feature type="compositionally biased region" description="Low complexity" evidence="1">
    <location>
        <begin position="731"/>
        <end position="740"/>
    </location>
</feature>
<protein>
    <recommendedName>
        <fullName evidence="2">ORC1/DEAH AAA+ ATPase domain-containing protein</fullName>
    </recommendedName>
</protein>
<evidence type="ECO:0000313" key="4">
    <source>
        <dbReference type="Proteomes" id="UP000298860"/>
    </source>
</evidence>
<feature type="domain" description="ORC1/DEAH AAA+ ATPase" evidence="2">
    <location>
        <begin position="30"/>
        <end position="131"/>
    </location>
</feature>